<keyword evidence="6" id="KW-1185">Reference proteome</keyword>
<comment type="caution">
    <text evidence="5">The sequence shown here is derived from an EMBL/GenBank/DDBJ whole genome shotgun (WGS) entry which is preliminary data.</text>
</comment>
<dbReference type="InterPro" id="IPR038765">
    <property type="entry name" value="Papain-like_cys_pep_sf"/>
</dbReference>
<feature type="domain" description="Ubiquitin-like protease family profile" evidence="4">
    <location>
        <begin position="50"/>
        <end position="145"/>
    </location>
</feature>
<dbReference type="GO" id="GO:0008234">
    <property type="term" value="F:cysteine-type peptidase activity"/>
    <property type="evidence" value="ECO:0007669"/>
    <property type="project" value="InterPro"/>
</dbReference>
<dbReference type="EMBL" id="JAUESC010000004">
    <property type="protein sequence ID" value="KAK0597392.1"/>
    <property type="molecule type" value="Genomic_DNA"/>
</dbReference>
<dbReference type="Pfam" id="PF02902">
    <property type="entry name" value="Peptidase_C48"/>
    <property type="match status" value="1"/>
</dbReference>
<reference evidence="5" key="1">
    <citation type="journal article" date="2022" name="Plant J.">
        <title>Strategies of tolerance reflected in two North American maple genomes.</title>
        <authorList>
            <person name="McEvoy S.L."/>
            <person name="Sezen U.U."/>
            <person name="Trouern-Trend A."/>
            <person name="McMahon S.M."/>
            <person name="Schaberg P.G."/>
            <person name="Yang J."/>
            <person name="Wegrzyn J.L."/>
            <person name="Swenson N.G."/>
        </authorList>
    </citation>
    <scope>NUCLEOTIDE SEQUENCE</scope>
    <source>
        <strain evidence="5">NS2018</strain>
    </source>
</reference>
<keyword evidence="3" id="KW-0378">Hydrolase</keyword>
<evidence type="ECO:0000256" key="2">
    <source>
        <dbReference type="ARBA" id="ARBA00022670"/>
    </source>
</evidence>
<dbReference type="Proteomes" id="UP001168877">
    <property type="component" value="Unassembled WGS sequence"/>
</dbReference>
<organism evidence="5 6">
    <name type="scientific">Acer saccharum</name>
    <name type="common">Sugar maple</name>
    <dbReference type="NCBI Taxonomy" id="4024"/>
    <lineage>
        <taxon>Eukaryota</taxon>
        <taxon>Viridiplantae</taxon>
        <taxon>Streptophyta</taxon>
        <taxon>Embryophyta</taxon>
        <taxon>Tracheophyta</taxon>
        <taxon>Spermatophyta</taxon>
        <taxon>Magnoliopsida</taxon>
        <taxon>eudicotyledons</taxon>
        <taxon>Gunneridae</taxon>
        <taxon>Pentapetalae</taxon>
        <taxon>rosids</taxon>
        <taxon>malvids</taxon>
        <taxon>Sapindales</taxon>
        <taxon>Sapindaceae</taxon>
        <taxon>Hippocastanoideae</taxon>
        <taxon>Acereae</taxon>
        <taxon>Acer</taxon>
    </lineage>
</organism>
<dbReference type="AlphaFoldDB" id="A0AA39SWG7"/>
<dbReference type="Gene3D" id="3.40.395.10">
    <property type="entry name" value="Adenoviral Proteinase, Chain A"/>
    <property type="match status" value="1"/>
</dbReference>
<gene>
    <name evidence="5" type="ORF">LWI29_024842</name>
</gene>
<sequence>MYRLWVGMFNDVETPPNDQKWSVLTQTWDDQGVLVWANGLRASGCRPWHEVNTLLVSCNVGGYHWIMVSIDLVHRDIHLYDPFMQKVPFNHRNKHVACLRWLLPLMLAEAGFYSKRTSDQLLCKVEADQIHMAIVSRPNVPQQSRG</sequence>
<dbReference type="GO" id="GO:0006508">
    <property type="term" value="P:proteolysis"/>
    <property type="evidence" value="ECO:0007669"/>
    <property type="project" value="UniProtKB-KW"/>
</dbReference>
<evidence type="ECO:0000256" key="3">
    <source>
        <dbReference type="ARBA" id="ARBA00022801"/>
    </source>
</evidence>
<evidence type="ECO:0000256" key="1">
    <source>
        <dbReference type="ARBA" id="ARBA00005234"/>
    </source>
</evidence>
<accession>A0AA39SWG7</accession>
<proteinExistence type="inferred from homology"/>
<reference evidence="5" key="2">
    <citation type="submission" date="2023-06" db="EMBL/GenBank/DDBJ databases">
        <authorList>
            <person name="Swenson N.G."/>
            <person name="Wegrzyn J.L."/>
            <person name="Mcevoy S.L."/>
        </authorList>
    </citation>
    <scope>NUCLEOTIDE SEQUENCE</scope>
    <source>
        <strain evidence="5">NS2018</strain>
        <tissue evidence="5">Leaf</tissue>
    </source>
</reference>
<keyword evidence="2" id="KW-0645">Protease</keyword>
<protein>
    <recommendedName>
        <fullName evidence="4">Ubiquitin-like protease family profile domain-containing protein</fullName>
    </recommendedName>
</protein>
<dbReference type="InterPro" id="IPR003653">
    <property type="entry name" value="Peptidase_C48_C"/>
</dbReference>
<evidence type="ECO:0000259" key="4">
    <source>
        <dbReference type="Pfam" id="PF02902"/>
    </source>
</evidence>
<name>A0AA39SWG7_ACESA</name>
<evidence type="ECO:0000313" key="5">
    <source>
        <dbReference type="EMBL" id="KAK0597392.1"/>
    </source>
</evidence>
<comment type="similarity">
    <text evidence="1">Belongs to the peptidase C48 family.</text>
</comment>
<dbReference type="SUPFAM" id="SSF54001">
    <property type="entry name" value="Cysteine proteinases"/>
    <property type="match status" value="1"/>
</dbReference>
<evidence type="ECO:0000313" key="6">
    <source>
        <dbReference type="Proteomes" id="UP001168877"/>
    </source>
</evidence>